<dbReference type="PANTHER" id="PTHR12000:SF50">
    <property type="entry name" value="VACUOLAR-PROCESSING ENZYME GAMMA-ISOZYME"/>
    <property type="match status" value="1"/>
</dbReference>
<evidence type="ECO:0008006" key="4">
    <source>
        <dbReference type="Google" id="ProtNLM"/>
    </source>
</evidence>
<proteinExistence type="inferred from homology"/>
<evidence type="ECO:0000313" key="3">
    <source>
        <dbReference type="Proteomes" id="UP001552299"/>
    </source>
</evidence>
<protein>
    <recommendedName>
        <fullName evidence="4">Gingipain domain-containing protein</fullName>
    </recommendedName>
</protein>
<dbReference type="EMBL" id="JANQDX010000017">
    <property type="protein sequence ID" value="KAL0908076.1"/>
    <property type="molecule type" value="Genomic_DNA"/>
</dbReference>
<accession>A0ABD0UCV6</accession>
<keyword evidence="3" id="KW-1185">Reference proteome</keyword>
<dbReference type="InterPro" id="IPR001096">
    <property type="entry name" value="Peptidase_C13"/>
</dbReference>
<evidence type="ECO:0000256" key="1">
    <source>
        <dbReference type="ARBA" id="ARBA00009941"/>
    </source>
</evidence>
<dbReference type="Gene3D" id="3.40.50.1460">
    <property type="match status" value="1"/>
</dbReference>
<comment type="caution">
    <text evidence="2">The sequence shown here is derived from an EMBL/GenBank/DDBJ whole genome shotgun (WGS) entry which is preliminary data.</text>
</comment>
<evidence type="ECO:0000313" key="2">
    <source>
        <dbReference type="EMBL" id="KAL0908076.1"/>
    </source>
</evidence>
<sequence length="132" mass="15377">MIIYLEACEFGSIFEGFLPENISIYATTSNAVEGIWGIYCPRGSPSSSSEYWTYLGDLYNISWMKDRSRKGHQFIIRIIMVLISCNMVKKKTSVHNTYNHGSHVMQYGELDINEEKLFKYIDSNPINELYFY</sequence>
<comment type="similarity">
    <text evidence="1">Belongs to the peptidase C13 family.</text>
</comment>
<dbReference type="PANTHER" id="PTHR12000">
    <property type="entry name" value="HEMOGLOBINASE FAMILY MEMBER"/>
    <property type="match status" value="1"/>
</dbReference>
<dbReference type="AlphaFoldDB" id="A0ABD0UCV6"/>
<reference evidence="2 3" key="1">
    <citation type="journal article" date="2024" name="Plant Biotechnol. J.">
        <title>Dendrobium thyrsiflorum genome and its molecular insights into genes involved in important horticultural traits.</title>
        <authorList>
            <person name="Chen B."/>
            <person name="Wang J.Y."/>
            <person name="Zheng P.J."/>
            <person name="Li K.L."/>
            <person name="Liang Y.M."/>
            <person name="Chen X.F."/>
            <person name="Zhang C."/>
            <person name="Zhao X."/>
            <person name="He X."/>
            <person name="Zhang G.Q."/>
            <person name="Liu Z.J."/>
            <person name="Xu Q."/>
        </authorList>
    </citation>
    <scope>NUCLEOTIDE SEQUENCE [LARGE SCALE GENOMIC DNA]</scope>
    <source>
        <strain evidence="2">GZMU011</strain>
    </source>
</reference>
<dbReference type="Proteomes" id="UP001552299">
    <property type="component" value="Unassembled WGS sequence"/>
</dbReference>
<dbReference type="Pfam" id="PF01650">
    <property type="entry name" value="Peptidase_C13"/>
    <property type="match status" value="1"/>
</dbReference>
<organism evidence="2 3">
    <name type="scientific">Dendrobium thyrsiflorum</name>
    <name type="common">Pinecone-like raceme dendrobium</name>
    <name type="synonym">Orchid</name>
    <dbReference type="NCBI Taxonomy" id="117978"/>
    <lineage>
        <taxon>Eukaryota</taxon>
        <taxon>Viridiplantae</taxon>
        <taxon>Streptophyta</taxon>
        <taxon>Embryophyta</taxon>
        <taxon>Tracheophyta</taxon>
        <taxon>Spermatophyta</taxon>
        <taxon>Magnoliopsida</taxon>
        <taxon>Liliopsida</taxon>
        <taxon>Asparagales</taxon>
        <taxon>Orchidaceae</taxon>
        <taxon>Epidendroideae</taxon>
        <taxon>Malaxideae</taxon>
        <taxon>Dendrobiinae</taxon>
        <taxon>Dendrobium</taxon>
    </lineage>
</organism>
<name>A0ABD0UCV6_DENTH</name>
<gene>
    <name evidence="2" type="ORF">M5K25_022545</name>
</gene>